<name>A0ABR2B8E8_9ROSI</name>
<comment type="caution">
    <text evidence="1">The sequence shown here is derived from an EMBL/GenBank/DDBJ whole genome shotgun (WGS) entry which is preliminary data.</text>
</comment>
<protein>
    <submittedName>
        <fullName evidence="1">Uncharacterized protein</fullName>
    </submittedName>
</protein>
<dbReference type="Proteomes" id="UP001472677">
    <property type="component" value="Unassembled WGS sequence"/>
</dbReference>
<reference evidence="1 2" key="1">
    <citation type="journal article" date="2024" name="G3 (Bethesda)">
        <title>Genome assembly of Hibiscus sabdariffa L. provides insights into metabolisms of medicinal natural products.</title>
        <authorList>
            <person name="Kim T."/>
        </authorList>
    </citation>
    <scope>NUCLEOTIDE SEQUENCE [LARGE SCALE GENOMIC DNA]</scope>
    <source>
        <strain evidence="1">TK-2024</strain>
        <tissue evidence="1">Old leaves</tissue>
    </source>
</reference>
<sequence>MDSLEVVGIVRQGSAGFHRLHGHFKDFWSRPWTIQVTHVANACAKLASFTSLVTIFFQDPPPSVIHLLHLDGSSSIRGLGVIFHVLL</sequence>
<evidence type="ECO:0000313" key="1">
    <source>
        <dbReference type="EMBL" id="KAK8503270.1"/>
    </source>
</evidence>
<accession>A0ABR2B8E8</accession>
<gene>
    <name evidence="1" type="ORF">V6N12_034668</name>
</gene>
<organism evidence="1 2">
    <name type="scientific">Hibiscus sabdariffa</name>
    <name type="common">roselle</name>
    <dbReference type="NCBI Taxonomy" id="183260"/>
    <lineage>
        <taxon>Eukaryota</taxon>
        <taxon>Viridiplantae</taxon>
        <taxon>Streptophyta</taxon>
        <taxon>Embryophyta</taxon>
        <taxon>Tracheophyta</taxon>
        <taxon>Spermatophyta</taxon>
        <taxon>Magnoliopsida</taxon>
        <taxon>eudicotyledons</taxon>
        <taxon>Gunneridae</taxon>
        <taxon>Pentapetalae</taxon>
        <taxon>rosids</taxon>
        <taxon>malvids</taxon>
        <taxon>Malvales</taxon>
        <taxon>Malvaceae</taxon>
        <taxon>Malvoideae</taxon>
        <taxon>Hibiscus</taxon>
    </lineage>
</organism>
<keyword evidence="2" id="KW-1185">Reference proteome</keyword>
<proteinExistence type="predicted"/>
<dbReference type="EMBL" id="JBBPBM010000153">
    <property type="protein sequence ID" value="KAK8503270.1"/>
    <property type="molecule type" value="Genomic_DNA"/>
</dbReference>
<evidence type="ECO:0000313" key="2">
    <source>
        <dbReference type="Proteomes" id="UP001472677"/>
    </source>
</evidence>